<accession>A0A0J6SIK6</accession>
<name>A0A0J6SIK6_9HYPH</name>
<sequence>MTIVDLVRLFAEPLSTAIVMTDIDLERPGPTILYTNPAFARMSGYAAAEMLGASPRLLQGPGTSMQQTRMIARKLRAEGRFHGVLQNYRSSGEAYLCEIDVRPILDGGGKPLAFLAFEREVVRRRGRPSRDPHGRYRPIVPETFDVGGMCGAPALFA</sequence>
<comment type="caution">
    <text evidence="2">The sequence shown here is derived from an EMBL/GenBank/DDBJ whole genome shotgun (WGS) entry which is preliminary data.</text>
</comment>
<evidence type="ECO:0000259" key="1">
    <source>
        <dbReference type="PROSITE" id="PS50112"/>
    </source>
</evidence>
<keyword evidence="2" id="KW-0808">Transferase</keyword>
<keyword evidence="2" id="KW-0418">Kinase</keyword>
<dbReference type="EMBL" id="LABY01000123">
    <property type="protein sequence ID" value="KMO35075.1"/>
    <property type="molecule type" value="Genomic_DNA"/>
</dbReference>
<dbReference type="SUPFAM" id="SSF55785">
    <property type="entry name" value="PYP-like sensor domain (PAS domain)"/>
    <property type="match status" value="1"/>
</dbReference>
<gene>
    <name evidence="2" type="ORF">VQ02_17880</name>
</gene>
<dbReference type="Pfam" id="PF13426">
    <property type="entry name" value="PAS_9"/>
    <property type="match status" value="1"/>
</dbReference>
<dbReference type="NCBIfam" id="TIGR00229">
    <property type="entry name" value="sensory_box"/>
    <property type="match status" value="1"/>
</dbReference>
<keyword evidence="3" id="KW-1185">Reference proteome</keyword>
<evidence type="ECO:0000313" key="2">
    <source>
        <dbReference type="EMBL" id="KMO35075.1"/>
    </source>
</evidence>
<dbReference type="AlphaFoldDB" id="A0A0J6SIK6"/>
<dbReference type="InterPro" id="IPR000014">
    <property type="entry name" value="PAS"/>
</dbReference>
<dbReference type="InterPro" id="IPR035965">
    <property type="entry name" value="PAS-like_dom_sf"/>
</dbReference>
<dbReference type="CDD" id="cd00130">
    <property type="entry name" value="PAS"/>
    <property type="match status" value="1"/>
</dbReference>
<dbReference type="RefSeq" id="WP_048445552.1">
    <property type="nucleotide sequence ID" value="NZ_LABY01000123.1"/>
</dbReference>
<feature type="domain" description="PAS" evidence="1">
    <location>
        <begin position="3"/>
        <end position="52"/>
    </location>
</feature>
<proteinExistence type="predicted"/>
<evidence type="ECO:0000313" key="3">
    <source>
        <dbReference type="Proteomes" id="UP000035955"/>
    </source>
</evidence>
<reference evidence="2 3" key="1">
    <citation type="submission" date="2015-03" db="EMBL/GenBank/DDBJ databases">
        <title>Genome sequencing of Methylobacterium variabile DSM 16961.</title>
        <authorList>
            <person name="Chaudhry V."/>
            <person name="Patil P.B."/>
        </authorList>
    </citation>
    <scope>NUCLEOTIDE SEQUENCE [LARGE SCALE GENOMIC DNA]</scope>
    <source>
        <strain evidence="2 3">DSM 16961</strain>
    </source>
</reference>
<dbReference type="PROSITE" id="PS50112">
    <property type="entry name" value="PAS"/>
    <property type="match status" value="1"/>
</dbReference>
<dbReference type="GO" id="GO:0016301">
    <property type="term" value="F:kinase activity"/>
    <property type="evidence" value="ECO:0007669"/>
    <property type="project" value="UniProtKB-KW"/>
</dbReference>
<dbReference type="Gene3D" id="3.30.450.20">
    <property type="entry name" value="PAS domain"/>
    <property type="match status" value="1"/>
</dbReference>
<organism evidence="2 3">
    <name type="scientific">Methylobacterium variabile</name>
    <dbReference type="NCBI Taxonomy" id="298794"/>
    <lineage>
        <taxon>Bacteria</taxon>
        <taxon>Pseudomonadati</taxon>
        <taxon>Pseudomonadota</taxon>
        <taxon>Alphaproteobacteria</taxon>
        <taxon>Hyphomicrobiales</taxon>
        <taxon>Methylobacteriaceae</taxon>
        <taxon>Methylobacterium</taxon>
    </lineage>
</organism>
<dbReference type="OrthoDB" id="7991996at2"/>
<dbReference type="Proteomes" id="UP000035955">
    <property type="component" value="Unassembled WGS sequence"/>
</dbReference>
<dbReference type="PATRIC" id="fig|298794.3.peg.748"/>
<protein>
    <submittedName>
        <fullName evidence="2">Histidine kinase</fullName>
    </submittedName>
</protein>